<gene>
    <name evidence="1" type="ORF">BCV70DRAFT_21454</name>
</gene>
<dbReference type="Proteomes" id="UP000246740">
    <property type="component" value="Unassembled WGS sequence"/>
</dbReference>
<dbReference type="InParanoid" id="A0A317XZX3"/>
<evidence type="ECO:0000313" key="1">
    <source>
        <dbReference type="EMBL" id="PWZ03662.1"/>
    </source>
</evidence>
<name>A0A317XZX3_9BASI</name>
<evidence type="ECO:0000313" key="2">
    <source>
        <dbReference type="Proteomes" id="UP000246740"/>
    </source>
</evidence>
<organism evidence="1 2">
    <name type="scientific">Testicularia cyperi</name>
    <dbReference type="NCBI Taxonomy" id="1882483"/>
    <lineage>
        <taxon>Eukaryota</taxon>
        <taxon>Fungi</taxon>
        <taxon>Dikarya</taxon>
        <taxon>Basidiomycota</taxon>
        <taxon>Ustilaginomycotina</taxon>
        <taxon>Ustilaginomycetes</taxon>
        <taxon>Ustilaginales</taxon>
        <taxon>Anthracoideaceae</taxon>
        <taxon>Testicularia</taxon>
    </lineage>
</organism>
<reference evidence="1 2" key="1">
    <citation type="journal article" date="2018" name="Mol. Biol. Evol.">
        <title>Broad Genomic Sampling Reveals a Smut Pathogenic Ancestry of the Fungal Clade Ustilaginomycotina.</title>
        <authorList>
            <person name="Kijpornyongpan T."/>
            <person name="Mondo S.J."/>
            <person name="Barry K."/>
            <person name="Sandor L."/>
            <person name="Lee J."/>
            <person name="Lipzen A."/>
            <person name="Pangilinan J."/>
            <person name="LaButti K."/>
            <person name="Hainaut M."/>
            <person name="Henrissat B."/>
            <person name="Grigoriev I.V."/>
            <person name="Spatafora J.W."/>
            <person name="Aime M.C."/>
        </authorList>
    </citation>
    <scope>NUCLEOTIDE SEQUENCE [LARGE SCALE GENOMIC DNA]</scope>
    <source>
        <strain evidence="1 2">MCA 3645</strain>
    </source>
</reference>
<dbReference type="EMBL" id="KZ819188">
    <property type="protein sequence ID" value="PWZ03662.1"/>
    <property type="molecule type" value="Genomic_DNA"/>
</dbReference>
<accession>A0A317XZX3</accession>
<dbReference type="AlphaFoldDB" id="A0A317XZX3"/>
<protein>
    <submittedName>
        <fullName evidence="1">Uncharacterized protein</fullName>
    </submittedName>
</protein>
<keyword evidence="2" id="KW-1185">Reference proteome</keyword>
<proteinExistence type="predicted"/>
<sequence length="124" mass="13633">MPAWFPLACRCLHRFESADRRSLASQLASLLLLLCRPGRSSSSSVLSPGCYHPIASHRIASRRIGSRPPSLAQPRPHSPLHLPSQFSRIAFPLLHPCNDTFVFDSTSTFLSLLDCLAYSTACAL</sequence>